<evidence type="ECO:0000256" key="9">
    <source>
        <dbReference type="ARBA" id="ARBA00022989"/>
    </source>
</evidence>
<feature type="transmembrane region" description="Helical" evidence="11">
    <location>
        <begin position="144"/>
        <end position="171"/>
    </location>
</feature>
<organism evidence="14 15">
    <name type="scientific">Pseudonocardia benzenivorans</name>
    <dbReference type="NCBI Taxonomy" id="228005"/>
    <lineage>
        <taxon>Bacteria</taxon>
        <taxon>Bacillati</taxon>
        <taxon>Actinomycetota</taxon>
        <taxon>Actinomycetes</taxon>
        <taxon>Pseudonocardiales</taxon>
        <taxon>Pseudonocardiaceae</taxon>
        <taxon>Pseudonocardia</taxon>
    </lineage>
</organism>
<keyword evidence="6 11" id="KW-0812">Transmembrane</keyword>
<dbReference type="InterPro" id="IPR027417">
    <property type="entry name" value="P-loop_NTPase"/>
</dbReference>
<name>A0ABW3VBL4_9PSEU</name>
<evidence type="ECO:0000256" key="7">
    <source>
        <dbReference type="ARBA" id="ARBA00022741"/>
    </source>
</evidence>
<keyword evidence="9 11" id="KW-1133">Transmembrane helix</keyword>
<evidence type="ECO:0000256" key="1">
    <source>
        <dbReference type="ARBA" id="ARBA00004141"/>
    </source>
</evidence>
<dbReference type="Pfam" id="PF12911">
    <property type="entry name" value="OppC_N"/>
    <property type="match status" value="1"/>
</dbReference>
<feature type="domain" description="ABC transmembrane type-1" evidence="13">
    <location>
        <begin position="96"/>
        <end position="285"/>
    </location>
</feature>
<dbReference type="Proteomes" id="UP001597182">
    <property type="component" value="Unassembled WGS sequence"/>
</dbReference>
<evidence type="ECO:0000256" key="8">
    <source>
        <dbReference type="ARBA" id="ARBA00022840"/>
    </source>
</evidence>
<dbReference type="SUPFAM" id="SSF161098">
    <property type="entry name" value="MetI-like"/>
    <property type="match status" value="1"/>
</dbReference>
<evidence type="ECO:0000256" key="6">
    <source>
        <dbReference type="ARBA" id="ARBA00022692"/>
    </source>
</evidence>
<evidence type="ECO:0000313" key="15">
    <source>
        <dbReference type="Proteomes" id="UP001597182"/>
    </source>
</evidence>
<dbReference type="Gene3D" id="1.10.3720.10">
    <property type="entry name" value="MetI-like"/>
    <property type="match status" value="1"/>
</dbReference>
<dbReference type="Pfam" id="PF08352">
    <property type="entry name" value="oligo_HPY"/>
    <property type="match status" value="1"/>
</dbReference>
<evidence type="ECO:0000256" key="3">
    <source>
        <dbReference type="ARBA" id="ARBA00005417"/>
    </source>
</evidence>
<comment type="subcellular location">
    <subcellularLocation>
        <location evidence="11">Cell membrane</location>
        <topology evidence="11">Multi-pass membrane protein</topology>
    </subcellularLocation>
    <subcellularLocation>
        <location evidence="2">Cell membrane</location>
        <topology evidence="2">Peripheral membrane protein</topology>
    </subcellularLocation>
    <subcellularLocation>
        <location evidence="1">Membrane</location>
        <topology evidence="1">Multi-pass membrane protein</topology>
    </subcellularLocation>
</comment>
<dbReference type="Gene3D" id="3.40.50.300">
    <property type="entry name" value="P-loop containing nucleotide triphosphate hydrolases"/>
    <property type="match status" value="1"/>
</dbReference>
<dbReference type="PANTHER" id="PTHR43297">
    <property type="entry name" value="OLIGOPEPTIDE TRANSPORT ATP-BINDING PROTEIN APPD"/>
    <property type="match status" value="1"/>
</dbReference>
<dbReference type="InterPro" id="IPR003593">
    <property type="entry name" value="AAA+_ATPase"/>
</dbReference>
<accession>A0ABW3VBL4</accession>
<comment type="similarity">
    <text evidence="3">Belongs to the ABC transporter superfamily.</text>
</comment>
<dbReference type="NCBIfam" id="TIGR01727">
    <property type="entry name" value="oligo_HPY"/>
    <property type="match status" value="1"/>
</dbReference>
<dbReference type="Pfam" id="PF00528">
    <property type="entry name" value="BPD_transp_1"/>
    <property type="match status" value="1"/>
</dbReference>
<dbReference type="InterPro" id="IPR025966">
    <property type="entry name" value="OppC_N"/>
</dbReference>
<dbReference type="InterPro" id="IPR050388">
    <property type="entry name" value="ABC_Ni/Peptide_Import"/>
</dbReference>
<dbReference type="PROSITE" id="PS50893">
    <property type="entry name" value="ABC_TRANSPORTER_2"/>
    <property type="match status" value="1"/>
</dbReference>
<keyword evidence="4 11" id="KW-0813">Transport</keyword>
<evidence type="ECO:0000256" key="11">
    <source>
        <dbReference type="RuleBase" id="RU363032"/>
    </source>
</evidence>
<evidence type="ECO:0000259" key="12">
    <source>
        <dbReference type="PROSITE" id="PS50893"/>
    </source>
</evidence>
<proteinExistence type="inferred from homology"/>
<comment type="caution">
    <text evidence="14">The sequence shown here is derived from an EMBL/GenBank/DDBJ whole genome shotgun (WGS) entry which is preliminary data.</text>
</comment>
<dbReference type="PROSITE" id="PS50928">
    <property type="entry name" value="ABC_TM1"/>
    <property type="match status" value="1"/>
</dbReference>
<dbReference type="CDD" id="cd06261">
    <property type="entry name" value="TM_PBP2"/>
    <property type="match status" value="1"/>
</dbReference>
<evidence type="ECO:0000256" key="10">
    <source>
        <dbReference type="ARBA" id="ARBA00023136"/>
    </source>
</evidence>
<comment type="similarity">
    <text evidence="11">Belongs to the binding-protein-dependent transport system permease family.</text>
</comment>
<dbReference type="EMBL" id="JBHTMB010000026">
    <property type="protein sequence ID" value="MFD1232522.1"/>
    <property type="molecule type" value="Genomic_DNA"/>
</dbReference>
<sequence>MTATESPVATTAVPRRPATGWWRSLRQDRMAFGGAVILGVLAVLAIFGPLLEPDDPNATDLFARYAPPVFAGGTWEHVLGADGLGRDVLSRVVAGAQMTLFIGVSVVIISGVVGVALGLLAGYRGGWVDTVIMRVADAQLAFPGLLLVLLVVAFVGPSVGVIIGVLSLYGWMIHARLVRSMVLQLRQTPAVQSAELVGCPLPRILVRHLLPNLYAPLLAQAILELARVVLAEASLSYLGLGLQPPHASWGLMIAENQGAVRQAWWPIVFPGVALALTVLAVNLVANWLRVQTDPQQRERRFARRLFRTLPAAGLSTTSTVRVGGKNLLEVEDLDVRFHTMTGEVDAVRHASFSIAPGETVAIVGESGSGKSTTGLALMDLIGPPGRVEHARMTWRGEPLTAERLRTLRGNEIGMVFQDPMTSLNPLVPIGRQVAEVLVKHKGMPMKDALDRAAELFAMVGIPSPRERLRQLPHELSGGLRQRVLIAAALAPEPALLIADEPTTALDATIQAQILDLVTDLQERLGVALLLITHDLGVVARISDRVIVMYGGRIVEEAGTFDLFARPRHRYTEALLRAVPRLEDHRGRLPTIPGYPPGRRDVLPGCAFAPRCAHATQTCRTDVPETTTDALGRFACWHPREEQ</sequence>
<dbReference type="SMART" id="SM00382">
    <property type="entry name" value="AAA"/>
    <property type="match status" value="1"/>
</dbReference>
<evidence type="ECO:0000313" key="14">
    <source>
        <dbReference type="EMBL" id="MFD1232522.1"/>
    </source>
</evidence>
<feature type="transmembrane region" description="Helical" evidence="11">
    <location>
        <begin position="31"/>
        <end position="51"/>
    </location>
</feature>
<keyword evidence="8" id="KW-0067">ATP-binding</keyword>
<feature type="domain" description="ABC transporter" evidence="12">
    <location>
        <begin position="328"/>
        <end position="575"/>
    </location>
</feature>
<protein>
    <submittedName>
        <fullName evidence="14">Dipeptide/oligopeptide/nickel ABC transporter permease/ATP-binding protein</fullName>
    </submittedName>
</protein>
<dbReference type="InterPro" id="IPR035906">
    <property type="entry name" value="MetI-like_sf"/>
</dbReference>
<evidence type="ECO:0000256" key="4">
    <source>
        <dbReference type="ARBA" id="ARBA00022448"/>
    </source>
</evidence>
<feature type="transmembrane region" description="Helical" evidence="11">
    <location>
        <begin position="100"/>
        <end position="123"/>
    </location>
</feature>
<dbReference type="PANTHER" id="PTHR43297:SF2">
    <property type="entry name" value="DIPEPTIDE TRANSPORT ATP-BINDING PROTEIN DPPD"/>
    <property type="match status" value="1"/>
</dbReference>
<dbReference type="InterPro" id="IPR000515">
    <property type="entry name" value="MetI-like"/>
</dbReference>
<dbReference type="Pfam" id="PF00005">
    <property type="entry name" value="ABC_tran"/>
    <property type="match status" value="1"/>
</dbReference>
<dbReference type="SUPFAM" id="SSF52540">
    <property type="entry name" value="P-loop containing nucleoside triphosphate hydrolases"/>
    <property type="match status" value="1"/>
</dbReference>
<keyword evidence="7" id="KW-0547">Nucleotide-binding</keyword>
<dbReference type="InterPro" id="IPR003439">
    <property type="entry name" value="ABC_transporter-like_ATP-bd"/>
</dbReference>
<evidence type="ECO:0000256" key="2">
    <source>
        <dbReference type="ARBA" id="ARBA00004202"/>
    </source>
</evidence>
<dbReference type="InterPro" id="IPR013563">
    <property type="entry name" value="Oligopep_ABC_C"/>
</dbReference>
<reference evidence="15" key="1">
    <citation type="journal article" date="2019" name="Int. J. Syst. Evol. Microbiol.">
        <title>The Global Catalogue of Microorganisms (GCM) 10K type strain sequencing project: providing services to taxonomists for standard genome sequencing and annotation.</title>
        <authorList>
            <consortium name="The Broad Institute Genomics Platform"/>
            <consortium name="The Broad Institute Genome Sequencing Center for Infectious Disease"/>
            <person name="Wu L."/>
            <person name="Ma J."/>
        </authorList>
    </citation>
    <scope>NUCLEOTIDE SEQUENCE [LARGE SCALE GENOMIC DNA]</scope>
    <source>
        <strain evidence="15">CCUG 49018</strain>
    </source>
</reference>
<keyword evidence="10 11" id="KW-0472">Membrane</keyword>
<evidence type="ECO:0000256" key="5">
    <source>
        <dbReference type="ARBA" id="ARBA00022475"/>
    </source>
</evidence>
<dbReference type="CDD" id="cd03257">
    <property type="entry name" value="ABC_NikE_OppD_transporters"/>
    <property type="match status" value="1"/>
</dbReference>
<evidence type="ECO:0000259" key="13">
    <source>
        <dbReference type="PROSITE" id="PS50928"/>
    </source>
</evidence>
<keyword evidence="5" id="KW-1003">Cell membrane</keyword>
<gene>
    <name evidence="14" type="ORF">ACFQ34_04430</name>
</gene>
<dbReference type="RefSeq" id="WP_379652795.1">
    <property type="nucleotide sequence ID" value="NZ_JBHTMB010000026.1"/>
</dbReference>
<keyword evidence="15" id="KW-1185">Reference proteome</keyword>